<dbReference type="PANTHER" id="PTHR12526:SF510">
    <property type="entry name" value="D-INOSITOL 3-PHOSPHATE GLYCOSYLTRANSFERASE"/>
    <property type="match status" value="1"/>
</dbReference>
<protein>
    <submittedName>
        <fullName evidence="5">Glycosyltransferase family 4 protein</fullName>
    </submittedName>
</protein>
<evidence type="ECO:0000259" key="3">
    <source>
        <dbReference type="Pfam" id="PF00534"/>
    </source>
</evidence>
<proteinExistence type="predicted"/>
<reference evidence="5" key="1">
    <citation type="submission" date="2020-03" db="EMBL/GenBank/DDBJ databases">
        <title>Draft sequencing of Calidifontibacter sp. DB0510.</title>
        <authorList>
            <person name="Kim D.-U."/>
        </authorList>
    </citation>
    <scope>NUCLEOTIDE SEQUENCE</scope>
    <source>
        <strain evidence="5">DB0510</strain>
    </source>
</reference>
<dbReference type="PANTHER" id="PTHR12526">
    <property type="entry name" value="GLYCOSYLTRANSFERASE"/>
    <property type="match status" value="1"/>
</dbReference>
<evidence type="ECO:0000256" key="2">
    <source>
        <dbReference type="ARBA" id="ARBA00022679"/>
    </source>
</evidence>
<gene>
    <name evidence="5" type="ORF">G9U51_12370</name>
</gene>
<dbReference type="RefSeq" id="WP_166197244.1">
    <property type="nucleotide sequence ID" value="NZ_JAAOIV010000009.1"/>
</dbReference>
<name>A0A967B242_9MICO</name>
<feature type="domain" description="Glycosyltransferase subfamily 4-like N-terminal" evidence="4">
    <location>
        <begin position="35"/>
        <end position="173"/>
    </location>
</feature>
<dbReference type="Pfam" id="PF00534">
    <property type="entry name" value="Glycos_transf_1"/>
    <property type="match status" value="1"/>
</dbReference>
<dbReference type="CDD" id="cd03801">
    <property type="entry name" value="GT4_PimA-like"/>
    <property type="match status" value="2"/>
</dbReference>
<sequence>MPDPVVLWVAPVANLARVARHILDVARVGLPGWRLVVTAPEGPLLDELRGLDCPVIPLDVDGQSVRHTVADLRRTVTTLRPQVVHSHLAKADFLAAMATTGLPTTLVSTEHHIPEDPLIFHGTRAKAVTRQVAHRVRIRRFAHLIAVSESTARDMRRHWQPSTPISVVRNGIDRLPRAPRGSGLRILSLARLSPEKNIDQTLAVFARLVQEHPDASLTIAGDGPEGPRLHALASELGVTDRVSFPGHVDPVEAMQSHDVLLQPSRADNLSYTLLDAVNHGMGVVASDIGGNGEILPPHCLAPVTDTDRMVAATLEQGTDPSARPAVPEAIPTVTQMTEKIVAVYRMSGAGAAPPTVTIAANQGEIGGGEVMLLRIAQALRALGHQPVVAAPAQPAGTARLLRDEHFDVVEIPGTSARSYLANLRRWDRRCRRGALWCNGLRPALATAGHPRRVVHLHQIPTGKLVAAARTARAGTIATVVPSHFVADRISGSTALWNWTAELPSAAPREARAEGDPHRPMVLGYLGRLSTDKGVAVLGEALQQLHAAEPDAYRLVLAGESRFVDSRDAAKVHASLAPVAHLVDQRGWIDREEFFSAIDLAIFPSTWDEPFGLVVAEAMAARCPFVISDAGALPEVAGHTYPWIARAGDPRSLATMIARASRASWPQRVEASYGRWLAEFSPDAGRDRFARLLHDLGISDAQEGP</sequence>
<dbReference type="InterPro" id="IPR028098">
    <property type="entry name" value="Glyco_trans_4-like_N"/>
</dbReference>
<feature type="domain" description="Glycosyl transferase family 1" evidence="3">
    <location>
        <begin position="185"/>
        <end position="295"/>
    </location>
</feature>
<accession>A0A967B242</accession>
<comment type="caution">
    <text evidence="5">The sequence shown here is derived from an EMBL/GenBank/DDBJ whole genome shotgun (WGS) entry which is preliminary data.</text>
</comment>
<dbReference type="EMBL" id="JAAOIV010000009">
    <property type="protein sequence ID" value="NHN56574.1"/>
    <property type="molecule type" value="Genomic_DNA"/>
</dbReference>
<dbReference type="SUPFAM" id="SSF53756">
    <property type="entry name" value="UDP-Glycosyltransferase/glycogen phosphorylase"/>
    <property type="match status" value="2"/>
</dbReference>
<evidence type="ECO:0000313" key="5">
    <source>
        <dbReference type="EMBL" id="NHN56574.1"/>
    </source>
</evidence>
<keyword evidence="6" id="KW-1185">Reference proteome</keyword>
<dbReference type="InterPro" id="IPR001296">
    <property type="entry name" value="Glyco_trans_1"/>
</dbReference>
<dbReference type="AlphaFoldDB" id="A0A967B242"/>
<dbReference type="Pfam" id="PF13439">
    <property type="entry name" value="Glyco_transf_4"/>
    <property type="match status" value="1"/>
</dbReference>
<evidence type="ECO:0000259" key="4">
    <source>
        <dbReference type="Pfam" id="PF13439"/>
    </source>
</evidence>
<dbReference type="Gene3D" id="3.40.50.2000">
    <property type="entry name" value="Glycogen Phosphorylase B"/>
    <property type="match status" value="4"/>
</dbReference>
<dbReference type="GO" id="GO:0016757">
    <property type="term" value="F:glycosyltransferase activity"/>
    <property type="evidence" value="ECO:0007669"/>
    <property type="project" value="UniProtKB-KW"/>
</dbReference>
<organism evidence="5 6">
    <name type="scientific">Metallococcus carri</name>
    <dbReference type="NCBI Taxonomy" id="1656884"/>
    <lineage>
        <taxon>Bacteria</taxon>
        <taxon>Bacillati</taxon>
        <taxon>Actinomycetota</taxon>
        <taxon>Actinomycetes</taxon>
        <taxon>Micrococcales</taxon>
        <taxon>Dermacoccaceae</taxon>
        <taxon>Metallococcus</taxon>
    </lineage>
</organism>
<keyword evidence="1" id="KW-0328">Glycosyltransferase</keyword>
<evidence type="ECO:0000256" key="1">
    <source>
        <dbReference type="ARBA" id="ARBA00022676"/>
    </source>
</evidence>
<dbReference type="Proteomes" id="UP000744769">
    <property type="component" value="Unassembled WGS sequence"/>
</dbReference>
<dbReference type="Pfam" id="PF13692">
    <property type="entry name" value="Glyco_trans_1_4"/>
    <property type="match status" value="1"/>
</dbReference>
<keyword evidence="2" id="KW-0808">Transferase</keyword>
<evidence type="ECO:0000313" key="6">
    <source>
        <dbReference type="Proteomes" id="UP000744769"/>
    </source>
</evidence>